<dbReference type="STRING" id="1185876.BN8_04749"/>
<proteinExistence type="predicted"/>
<evidence type="ECO:0000313" key="1">
    <source>
        <dbReference type="EMBL" id="CCH55490.1"/>
    </source>
</evidence>
<dbReference type="RefSeq" id="WP_009284058.1">
    <property type="nucleotide sequence ID" value="NZ_CAIT01000009.1"/>
</dbReference>
<accession>I2GNL2</accession>
<dbReference type="eggNOG" id="COG2898">
    <property type="taxonomic scope" value="Bacteria"/>
</dbReference>
<gene>
    <name evidence="1" type="ORF">BN8_04749</name>
</gene>
<sequence length="309" mass="34098">MLTIFANLIRGLKLSPQKQKLADKHPGTTFWDLPSHSFYSALLTSASEDIFLSPAYDSYVSFFKQGSLAIVPLQQSVTLNPYLLLAFENECLRLGLQSLYIGVGKSDLAFFSTINKQCRLTGYEGFANVQLSELNWAIEALNLANEHNLSVHVYESPILDGLVQQLEAVVGNGNTMQRSARYTDSVSCRQEITRKLKFSTIAVLENSEGKIFAFAKLGVNPAGETGSFGSISQTFDAPANAQHLLIAGIIHHYYRQGRSQISLGSISATLSKSSAEKTLNQYVHEWHPHYAAFSKSLNPNQVIQSLMSL</sequence>
<evidence type="ECO:0000313" key="2">
    <source>
        <dbReference type="Proteomes" id="UP000009309"/>
    </source>
</evidence>
<dbReference type="AlphaFoldDB" id="I2GNL2"/>
<dbReference type="EMBL" id="CAIT01000009">
    <property type="protein sequence ID" value="CCH55490.1"/>
    <property type="molecule type" value="Genomic_DNA"/>
</dbReference>
<keyword evidence="2" id="KW-1185">Reference proteome</keyword>
<organism evidence="1 2">
    <name type="scientific">Fibrisoma limi BUZ 3</name>
    <dbReference type="NCBI Taxonomy" id="1185876"/>
    <lineage>
        <taxon>Bacteria</taxon>
        <taxon>Pseudomonadati</taxon>
        <taxon>Bacteroidota</taxon>
        <taxon>Cytophagia</taxon>
        <taxon>Cytophagales</taxon>
        <taxon>Spirosomataceae</taxon>
        <taxon>Fibrisoma</taxon>
    </lineage>
</organism>
<evidence type="ECO:0008006" key="3">
    <source>
        <dbReference type="Google" id="ProtNLM"/>
    </source>
</evidence>
<comment type="caution">
    <text evidence="1">The sequence shown here is derived from an EMBL/GenBank/DDBJ whole genome shotgun (WGS) entry which is preliminary data.</text>
</comment>
<protein>
    <recommendedName>
        <fullName evidence="3">BioF2-like acetyltransferase domain-containing protein</fullName>
    </recommendedName>
</protein>
<dbReference type="OrthoDB" id="145485at2"/>
<reference evidence="1 2" key="1">
    <citation type="journal article" date="2012" name="J. Bacteriol.">
        <title>Genome Sequence of the Filamentous Bacterium Fibrisoma limi BUZ 3T.</title>
        <authorList>
            <person name="Filippini M."/>
            <person name="Qi W."/>
            <person name="Jaenicke S."/>
            <person name="Goesmann A."/>
            <person name="Smits T.H."/>
            <person name="Bagheri H.C."/>
        </authorList>
    </citation>
    <scope>NUCLEOTIDE SEQUENCE [LARGE SCALE GENOMIC DNA]</scope>
    <source>
        <strain evidence="2">BUZ 3T</strain>
    </source>
</reference>
<dbReference type="Proteomes" id="UP000009309">
    <property type="component" value="Unassembled WGS sequence"/>
</dbReference>
<name>I2GNL2_9BACT</name>